<protein>
    <submittedName>
        <fullName evidence="1">Uncharacterized protein</fullName>
    </submittedName>
</protein>
<evidence type="ECO:0000313" key="1">
    <source>
        <dbReference type="EMBL" id="GFS72626.1"/>
    </source>
</evidence>
<evidence type="ECO:0000313" key="2">
    <source>
        <dbReference type="Proteomes" id="UP000887013"/>
    </source>
</evidence>
<dbReference type="AlphaFoldDB" id="A0A8X6MQS3"/>
<proteinExistence type="predicted"/>
<dbReference type="Proteomes" id="UP000887013">
    <property type="component" value="Unassembled WGS sequence"/>
</dbReference>
<sequence length="86" mass="10030">MKTKVILMHRIQTRGKTNVPDEESGRKQNTPILKDNVCCASFDIIRLKRSTWEDRISELCKTWCRGPMILELISSILDKHVDCKEK</sequence>
<gene>
    <name evidence="1" type="ORF">NPIL_443451</name>
</gene>
<organism evidence="1 2">
    <name type="scientific">Nephila pilipes</name>
    <name type="common">Giant wood spider</name>
    <name type="synonym">Nephila maculata</name>
    <dbReference type="NCBI Taxonomy" id="299642"/>
    <lineage>
        <taxon>Eukaryota</taxon>
        <taxon>Metazoa</taxon>
        <taxon>Ecdysozoa</taxon>
        <taxon>Arthropoda</taxon>
        <taxon>Chelicerata</taxon>
        <taxon>Arachnida</taxon>
        <taxon>Araneae</taxon>
        <taxon>Araneomorphae</taxon>
        <taxon>Entelegynae</taxon>
        <taxon>Araneoidea</taxon>
        <taxon>Nephilidae</taxon>
        <taxon>Nephila</taxon>
    </lineage>
</organism>
<dbReference type="EMBL" id="BMAW01049820">
    <property type="protein sequence ID" value="GFS72626.1"/>
    <property type="molecule type" value="Genomic_DNA"/>
</dbReference>
<comment type="caution">
    <text evidence="1">The sequence shown here is derived from an EMBL/GenBank/DDBJ whole genome shotgun (WGS) entry which is preliminary data.</text>
</comment>
<keyword evidence="2" id="KW-1185">Reference proteome</keyword>
<name>A0A8X6MQS3_NEPPI</name>
<reference evidence="1" key="1">
    <citation type="submission" date="2020-08" db="EMBL/GenBank/DDBJ databases">
        <title>Multicomponent nature underlies the extraordinary mechanical properties of spider dragline silk.</title>
        <authorList>
            <person name="Kono N."/>
            <person name="Nakamura H."/>
            <person name="Mori M."/>
            <person name="Yoshida Y."/>
            <person name="Ohtoshi R."/>
            <person name="Malay A.D."/>
            <person name="Moran D.A.P."/>
            <person name="Tomita M."/>
            <person name="Numata K."/>
            <person name="Arakawa K."/>
        </authorList>
    </citation>
    <scope>NUCLEOTIDE SEQUENCE</scope>
</reference>
<accession>A0A8X6MQS3</accession>